<keyword evidence="6" id="KW-0808">Transferase</keyword>
<sequence>MVWVRVFWFLVFLAWVAAEIGLARRRSSPDNAIAFGERRSQRRLWLFVTLGLLSALVFKQLAWLPIPLDYLPRQILALAIFAGGLYLRYAAVVGLGRFFTTNVAILHGHRLVEDGPYRVLRHPAYTGLLIALAAAGLAMGDGLALLSVLLPAAWALARRIEIEERLLERQFGDAFREYRNNRWRLLPWFY</sequence>
<comment type="subcellular location">
    <subcellularLocation>
        <location evidence="1">Membrane</location>
        <topology evidence="1">Multi-pass membrane protein</topology>
    </subcellularLocation>
</comment>
<keyword evidence="6" id="KW-0489">Methyltransferase</keyword>
<evidence type="ECO:0000256" key="3">
    <source>
        <dbReference type="ARBA" id="ARBA00022989"/>
    </source>
</evidence>
<evidence type="ECO:0000256" key="2">
    <source>
        <dbReference type="ARBA" id="ARBA00022692"/>
    </source>
</evidence>
<proteinExistence type="predicted"/>
<dbReference type="GO" id="GO:0004671">
    <property type="term" value="F:protein C-terminal S-isoprenylcysteine carboxyl O-methyltransferase activity"/>
    <property type="evidence" value="ECO:0007669"/>
    <property type="project" value="InterPro"/>
</dbReference>
<dbReference type="PANTHER" id="PTHR43847">
    <property type="entry name" value="BLL3993 PROTEIN"/>
    <property type="match status" value="1"/>
</dbReference>
<dbReference type="PANTHER" id="PTHR43847:SF1">
    <property type="entry name" value="BLL3993 PROTEIN"/>
    <property type="match status" value="1"/>
</dbReference>
<dbReference type="InterPro" id="IPR052527">
    <property type="entry name" value="Metal_cation-efflux_comp"/>
</dbReference>
<dbReference type="Pfam" id="PF04140">
    <property type="entry name" value="ICMT"/>
    <property type="match status" value="1"/>
</dbReference>
<dbReference type="Proteomes" id="UP000077857">
    <property type="component" value="Unassembled WGS sequence"/>
</dbReference>
<dbReference type="RefSeq" id="WP_064042619.1">
    <property type="nucleotide sequence ID" value="NZ_LUUJ01000134.1"/>
</dbReference>
<dbReference type="InterPro" id="IPR007269">
    <property type="entry name" value="ICMT_MeTrfase"/>
</dbReference>
<comment type="caution">
    <text evidence="6">The sequence shown here is derived from an EMBL/GenBank/DDBJ whole genome shotgun (WGS) entry which is preliminary data.</text>
</comment>
<dbReference type="GO" id="GO:0016020">
    <property type="term" value="C:membrane"/>
    <property type="evidence" value="ECO:0007669"/>
    <property type="project" value="UniProtKB-SubCell"/>
</dbReference>
<evidence type="ECO:0000313" key="6">
    <source>
        <dbReference type="EMBL" id="OAI10454.1"/>
    </source>
</evidence>
<keyword evidence="4 5" id="KW-0472">Membrane</keyword>
<dbReference type="GO" id="GO:0032259">
    <property type="term" value="P:methylation"/>
    <property type="evidence" value="ECO:0007669"/>
    <property type="project" value="UniProtKB-KW"/>
</dbReference>
<evidence type="ECO:0000256" key="5">
    <source>
        <dbReference type="SAM" id="Phobius"/>
    </source>
</evidence>
<reference evidence="6 7" key="1">
    <citation type="submission" date="2016-03" db="EMBL/GenBank/DDBJ databases">
        <authorList>
            <person name="Ploux O."/>
        </authorList>
    </citation>
    <scope>NUCLEOTIDE SEQUENCE [LARGE SCALE GENOMIC DNA]</scope>
    <source>
        <strain evidence="6 7">R-45378</strain>
    </source>
</reference>
<name>A0A177MYG4_9GAMM</name>
<protein>
    <submittedName>
        <fullName evidence="6">Isoprenylcysteine carboxyl methyltransferase</fullName>
    </submittedName>
</protein>
<feature type="transmembrane region" description="Helical" evidence="5">
    <location>
        <begin position="44"/>
        <end position="63"/>
    </location>
</feature>
<dbReference type="Gene3D" id="1.20.120.1630">
    <property type="match status" value="1"/>
</dbReference>
<dbReference type="AlphaFoldDB" id="A0A177MYG4"/>
<accession>A0A177MYG4</accession>
<feature type="transmembrane region" description="Helical" evidence="5">
    <location>
        <begin position="6"/>
        <end position="23"/>
    </location>
</feature>
<dbReference type="EMBL" id="LUUJ01000134">
    <property type="protein sequence ID" value="OAI10454.1"/>
    <property type="molecule type" value="Genomic_DNA"/>
</dbReference>
<feature type="transmembrane region" description="Helical" evidence="5">
    <location>
        <begin position="75"/>
        <end position="99"/>
    </location>
</feature>
<evidence type="ECO:0000313" key="7">
    <source>
        <dbReference type="Proteomes" id="UP000077857"/>
    </source>
</evidence>
<gene>
    <name evidence="6" type="ORF">A1507_03995</name>
</gene>
<keyword evidence="3 5" id="KW-1133">Transmembrane helix</keyword>
<evidence type="ECO:0000256" key="1">
    <source>
        <dbReference type="ARBA" id="ARBA00004141"/>
    </source>
</evidence>
<evidence type="ECO:0000256" key="4">
    <source>
        <dbReference type="ARBA" id="ARBA00023136"/>
    </source>
</evidence>
<keyword evidence="2 5" id="KW-0812">Transmembrane</keyword>
<organism evidence="6 7">
    <name type="scientific">Methylomonas koyamae</name>
    <dbReference type="NCBI Taxonomy" id="702114"/>
    <lineage>
        <taxon>Bacteria</taxon>
        <taxon>Pseudomonadati</taxon>
        <taxon>Pseudomonadota</taxon>
        <taxon>Gammaproteobacteria</taxon>
        <taxon>Methylococcales</taxon>
        <taxon>Methylococcaceae</taxon>
        <taxon>Methylomonas</taxon>
    </lineage>
</organism>